<dbReference type="InterPro" id="IPR036938">
    <property type="entry name" value="PAP2/HPO_sf"/>
</dbReference>
<evidence type="ECO:0000256" key="1">
    <source>
        <dbReference type="ARBA" id="ARBA00004651"/>
    </source>
</evidence>
<dbReference type="EMBL" id="CP032093">
    <property type="protein sequence ID" value="AXY01995.1"/>
    <property type="molecule type" value="Genomic_DNA"/>
</dbReference>
<dbReference type="Gene3D" id="1.20.144.10">
    <property type="entry name" value="Phosphatidic acid phosphatase type 2/haloperoxidase"/>
    <property type="match status" value="1"/>
</dbReference>
<evidence type="ECO:0000256" key="5">
    <source>
        <dbReference type="ARBA" id="ARBA00022801"/>
    </source>
</evidence>
<evidence type="ECO:0000256" key="10">
    <source>
        <dbReference type="SAM" id="Phobius"/>
    </source>
</evidence>
<dbReference type="CDD" id="cd01610">
    <property type="entry name" value="PAP2_like"/>
    <property type="match status" value="1"/>
</dbReference>
<dbReference type="SUPFAM" id="SSF48317">
    <property type="entry name" value="Acid phosphatase/Vanadium-dependent haloperoxidase"/>
    <property type="match status" value="1"/>
</dbReference>
<dbReference type="InterPro" id="IPR000326">
    <property type="entry name" value="PAP2/HPO"/>
</dbReference>
<evidence type="ECO:0000256" key="8">
    <source>
        <dbReference type="ARBA" id="ARBA00032707"/>
    </source>
</evidence>
<keyword evidence="3" id="KW-1003">Cell membrane</keyword>
<dbReference type="PANTHER" id="PTHR14969:SF62">
    <property type="entry name" value="DECAPRENYLPHOSPHORYL-5-PHOSPHORIBOSE PHOSPHATASE RV3807C-RELATED"/>
    <property type="match status" value="1"/>
</dbReference>
<keyword evidence="13" id="KW-1185">Reference proteome</keyword>
<feature type="domain" description="Phosphatidic acid phosphatase type 2/haloperoxidase" evidence="11">
    <location>
        <begin position="71"/>
        <end position="177"/>
    </location>
</feature>
<feature type="transmembrane region" description="Helical" evidence="10">
    <location>
        <begin position="67"/>
        <end position="86"/>
    </location>
</feature>
<dbReference type="SMART" id="SM00014">
    <property type="entry name" value="acidPPc"/>
    <property type="match status" value="1"/>
</dbReference>
<evidence type="ECO:0000256" key="9">
    <source>
        <dbReference type="ARBA" id="ARBA00047594"/>
    </source>
</evidence>
<dbReference type="PANTHER" id="PTHR14969">
    <property type="entry name" value="SPHINGOSINE-1-PHOSPHATE PHOSPHOHYDROLASE"/>
    <property type="match status" value="1"/>
</dbReference>
<keyword evidence="7 10" id="KW-0472">Membrane</keyword>
<sequence>MRTIETIALPIATIAKFDVAFSHICLRHRFSLPVANVSKGISHSGDGHLYLVIGLLAWLLDKQHGQWFLWVGLVAFAMELPIYWVLKNSVKRRRPKELSEHLPAFITPSDRYSLPSGHTAAGFVMASVIHHFYPELGAFAFLWASLIGLSRILLGVHFFTDIIVGAVLGSLCASFAIDIVGVSG</sequence>
<evidence type="ECO:0000313" key="12">
    <source>
        <dbReference type="EMBL" id="AXY01995.1"/>
    </source>
</evidence>
<evidence type="ECO:0000256" key="4">
    <source>
        <dbReference type="ARBA" id="ARBA00022692"/>
    </source>
</evidence>
<reference evidence="12 13" key="1">
    <citation type="submission" date="2018-08" db="EMBL/GenBank/DDBJ databases">
        <title>Genomic taxonomy of the Vibrionaceae family.</title>
        <authorList>
            <person name="Gomez-Gil B."/>
            <person name="Tanaka M."/>
            <person name="Sawabe T."/>
            <person name="Enciso-Ibarra K."/>
        </authorList>
    </citation>
    <scope>NUCLEOTIDE SEQUENCE [LARGE SCALE GENOMIC DNA]</scope>
    <source>
        <strain evidence="12 13">CAIM 1831</strain>
    </source>
</reference>
<name>A0ABM6YWC2_9VIBR</name>
<keyword evidence="5" id="KW-0378">Hydrolase</keyword>
<protein>
    <recommendedName>
        <fullName evidence="2">undecaprenyl-diphosphate phosphatase</fullName>
        <ecNumber evidence="2">3.6.1.27</ecNumber>
    </recommendedName>
    <alternativeName>
        <fullName evidence="8">Undecaprenyl pyrophosphate phosphatase</fullName>
    </alternativeName>
</protein>
<evidence type="ECO:0000256" key="7">
    <source>
        <dbReference type="ARBA" id="ARBA00023136"/>
    </source>
</evidence>
<dbReference type="EC" id="3.6.1.27" evidence="2"/>
<evidence type="ECO:0000313" key="13">
    <source>
        <dbReference type="Proteomes" id="UP000262832"/>
    </source>
</evidence>
<proteinExistence type="predicted"/>
<gene>
    <name evidence="12" type="ORF">D1115_13460</name>
</gene>
<evidence type="ECO:0000256" key="6">
    <source>
        <dbReference type="ARBA" id="ARBA00022989"/>
    </source>
</evidence>
<accession>A0ABM6YWC2</accession>
<dbReference type="Proteomes" id="UP000262832">
    <property type="component" value="Chromosome I"/>
</dbReference>
<feature type="transmembrane region" description="Helical" evidence="10">
    <location>
        <begin position="136"/>
        <end position="156"/>
    </location>
</feature>
<evidence type="ECO:0000259" key="11">
    <source>
        <dbReference type="SMART" id="SM00014"/>
    </source>
</evidence>
<organism evidence="12 13">
    <name type="scientific">Vibrio alfacsensis</name>
    <dbReference type="NCBI Taxonomy" id="1074311"/>
    <lineage>
        <taxon>Bacteria</taxon>
        <taxon>Pseudomonadati</taxon>
        <taxon>Pseudomonadota</taxon>
        <taxon>Gammaproteobacteria</taxon>
        <taxon>Vibrionales</taxon>
        <taxon>Vibrionaceae</taxon>
        <taxon>Vibrio</taxon>
    </lineage>
</organism>
<feature type="transmembrane region" description="Helical" evidence="10">
    <location>
        <begin position="162"/>
        <end position="182"/>
    </location>
</feature>
<dbReference type="RefSeq" id="WP_128811737.1">
    <property type="nucleotide sequence ID" value="NZ_AP024165.1"/>
</dbReference>
<evidence type="ECO:0000256" key="2">
    <source>
        <dbReference type="ARBA" id="ARBA00012374"/>
    </source>
</evidence>
<comment type="catalytic activity">
    <reaction evidence="9">
        <text>di-trans,octa-cis-undecaprenyl diphosphate + H2O = di-trans,octa-cis-undecaprenyl phosphate + phosphate + H(+)</text>
        <dbReference type="Rhea" id="RHEA:28094"/>
        <dbReference type="ChEBI" id="CHEBI:15377"/>
        <dbReference type="ChEBI" id="CHEBI:15378"/>
        <dbReference type="ChEBI" id="CHEBI:43474"/>
        <dbReference type="ChEBI" id="CHEBI:58405"/>
        <dbReference type="ChEBI" id="CHEBI:60392"/>
        <dbReference type="EC" id="3.6.1.27"/>
    </reaction>
</comment>
<dbReference type="Pfam" id="PF01569">
    <property type="entry name" value="PAP2"/>
    <property type="match status" value="1"/>
</dbReference>
<keyword evidence="6 10" id="KW-1133">Transmembrane helix</keyword>
<evidence type="ECO:0000256" key="3">
    <source>
        <dbReference type="ARBA" id="ARBA00022475"/>
    </source>
</evidence>
<comment type="subcellular location">
    <subcellularLocation>
        <location evidence="1">Cell membrane</location>
        <topology evidence="1">Multi-pass membrane protein</topology>
    </subcellularLocation>
</comment>
<keyword evidence="4 10" id="KW-0812">Transmembrane</keyword>